<protein>
    <recommendedName>
        <fullName evidence="5">unspecific monooxygenase</fullName>
        <ecNumber evidence="5">1.14.14.1</ecNumber>
    </recommendedName>
</protein>
<dbReference type="CDD" id="cd11056">
    <property type="entry name" value="CYP6-like"/>
    <property type="match status" value="1"/>
</dbReference>
<dbReference type="PRINTS" id="PR00385">
    <property type="entry name" value="P450"/>
</dbReference>
<feature type="binding site" description="axial binding residue" evidence="15">
    <location>
        <position position="453"/>
    </location>
    <ligand>
        <name>heme</name>
        <dbReference type="ChEBI" id="CHEBI:30413"/>
    </ligand>
    <ligandPart>
        <name>Fe</name>
        <dbReference type="ChEBI" id="CHEBI:18248"/>
    </ligandPart>
</feature>
<dbReference type="GO" id="GO:0005506">
    <property type="term" value="F:iron ion binding"/>
    <property type="evidence" value="ECO:0007669"/>
    <property type="project" value="InterPro"/>
</dbReference>
<comment type="cofactor">
    <cofactor evidence="1 15">
        <name>heme</name>
        <dbReference type="ChEBI" id="CHEBI:30413"/>
    </cofactor>
</comment>
<dbReference type="GeneID" id="113396739"/>
<dbReference type="GO" id="GO:0005789">
    <property type="term" value="C:endoplasmic reticulum membrane"/>
    <property type="evidence" value="ECO:0007669"/>
    <property type="project" value="UniProtKB-SubCell"/>
</dbReference>
<dbReference type="Gene3D" id="1.10.630.10">
    <property type="entry name" value="Cytochrome P450"/>
    <property type="match status" value="1"/>
</dbReference>
<dbReference type="RefSeq" id="XP_026490577.1">
    <property type="nucleotide sequence ID" value="XM_026634792.2"/>
</dbReference>
<keyword evidence="9" id="KW-0492">Microsome</keyword>
<evidence type="ECO:0000256" key="16">
    <source>
        <dbReference type="RuleBase" id="RU000461"/>
    </source>
</evidence>
<dbReference type="InterPro" id="IPR017972">
    <property type="entry name" value="Cyt_P450_CS"/>
</dbReference>
<organism evidence="17 18">
    <name type="scientific">Vanessa tameamea</name>
    <name type="common">Kamehameha butterfly</name>
    <dbReference type="NCBI Taxonomy" id="334116"/>
    <lineage>
        <taxon>Eukaryota</taxon>
        <taxon>Metazoa</taxon>
        <taxon>Ecdysozoa</taxon>
        <taxon>Arthropoda</taxon>
        <taxon>Hexapoda</taxon>
        <taxon>Insecta</taxon>
        <taxon>Pterygota</taxon>
        <taxon>Neoptera</taxon>
        <taxon>Endopterygota</taxon>
        <taxon>Lepidoptera</taxon>
        <taxon>Glossata</taxon>
        <taxon>Ditrysia</taxon>
        <taxon>Papilionoidea</taxon>
        <taxon>Nymphalidae</taxon>
        <taxon>Nymphalinae</taxon>
        <taxon>Vanessa</taxon>
    </lineage>
</organism>
<dbReference type="AlphaFoldDB" id="A0A8B8I2D3"/>
<evidence type="ECO:0000256" key="13">
    <source>
        <dbReference type="ARBA" id="ARBA00023136"/>
    </source>
</evidence>
<dbReference type="GO" id="GO:0020037">
    <property type="term" value="F:heme binding"/>
    <property type="evidence" value="ECO:0007669"/>
    <property type="project" value="InterPro"/>
</dbReference>
<keyword evidence="7 15" id="KW-0479">Metal-binding</keyword>
<evidence type="ECO:0000256" key="15">
    <source>
        <dbReference type="PIRSR" id="PIRSR602401-1"/>
    </source>
</evidence>
<dbReference type="Proteomes" id="UP001652626">
    <property type="component" value="Chromosome 28"/>
</dbReference>
<keyword evidence="17" id="KW-1185">Reference proteome</keyword>
<evidence type="ECO:0000256" key="4">
    <source>
        <dbReference type="ARBA" id="ARBA00010617"/>
    </source>
</evidence>
<evidence type="ECO:0000256" key="3">
    <source>
        <dbReference type="ARBA" id="ARBA00004406"/>
    </source>
</evidence>
<evidence type="ECO:0000256" key="12">
    <source>
        <dbReference type="ARBA" id="ARBA00023033"/>
    </source>
</evidence>
<dbReference type="PRINTS" id="PR00463">
    <property type="entry name" value="EP450I"/>
</dbReference>
<dbReference type="PANTHER" id="PTHR24292:SF54">
    <property type="entry name" value="CYP9F3-RELATED"/>
    <property type="match status" value="1"/>
</dbReference>
<dbReference type="InterPro" id="IPR036396">
    <property type="entry name" value="Cyt_P450_sf"/>
</dbReference>
<dbReference type="OrthoDB" id="2789670at2759"/>
<dbReference type="PANTHER" id="PTHR24292">
    <property type="entry name" value="CYTOCHROME P450"/>
    <property type="match status" value="1"/>
</dbReference>
<dbReference type="EC" id="1.14.14.1" evidence="5"/>
<reference evidence="18" key="1">
    <citation type="submission" date="2025-08" db="UniProtKB">
        <authorList>
            <consortium name="RefSeq"/>
        </authorList>
    </citation>
    <scope>IDENTIFICATION</scope>
    <source>
        <tissue evidence="18">Whole body</tissue>
    </source>
</reference>
<evidence type="ECO:0000256" key="2">
    <source>
        <dbReference type="ARBA" id="ARBA00004174"/>
    </source>
</evidence>
<keyword evidence="10 16" id="KW-0560">Oxidoreductase</keyword>
<evidence type="ECO:0000313" key="17">
    <source>
        <dbReference type="Proteomes" id="UP001652626"/>
    </source>
</evidence>
<dbReference type="Pfam" id="PF00067">
    <property type="entry name" value="p450"/>
    <property type="match status" value="1"/>
</dbReference>
<comment type="similarity">
    <text evidence="4 16">Belongs to the cytochrome P450 family.</text>
</comment>
<keyword evidence="11 15" id="KW-0408">Iron</keyword>
<keyword evidence="13" id="KW-0472">Membrane</keyword>
<dbReference type="InterPro" id="IPR002401">
    <property type="entry name" value="Cyt_P450_E_grp-I"/>
</dbReference>
<evidence type="ECO:0000256" key="7">
    <source>
        <dbReference type="ARBA" id="ARBA00022723"/>
    </source>
</evidence>
<evidence type="ECO:0000256" key="1">
    <source>
        <dbReference type="ARBA" id="ARBA00001971"/>
    </source>
</evidence>
<dbReference type="FunFam" id="1.10.630.10:FF:000042">
    <property type="entry name" value="Cytochrome P450"/>
    <property type="match status" value="1"/>
</dbReference>
<keyword evidence="6 15" id="KW-0349">Heme</keyword>
<evidence type="ECO:0000256" key="10">
    <source>
        <dbReference type="ARBA" id="ARBA00023002"/>
    </source>
</evidence>
<sequence length="514" mass="58851">MLLLLIGVIVIALYFYGTRNFKYWEKRGVKFEKPLIFVGSNLKMFIDNVSVSERFAALYRSYPNERFVGFFEGNGPGLLIRDPELIKRILLTDFRYFHQRGLNPHKTVIEPLLRNLFTADGDLWKLMRQKLTPTFSSGKLKAMFPLIVERTEKLAKIADDLAETGEEVDIRELMARYTTDFIGACGFGIDSTALNDENSDFRKLGKSIFRITKRDHFVSFLKRMAPETFKNLTFLAPDIQNKTISLVRQIMGQRNYKPSGRNDFIDMMLELKQKGKITGESVEKRNPDGTPKIVELELDDQLLSAQVFIFFAAGFETSSSASSFLLHMLAYHPEAQERCQKEVDEVLQRYDGKLCFEAVKEMKYMEMAFKESIRILPSPGFLLRRAASKYTIPDTDITIDEDTLVIISTEAMASDEDYFEDPEEFIPERFHPDNIDKIKKCTFMPFGDGPRSCIGERMGIMQSMAGVATILRKFSVLPSRNTIRKPLIDPYSLIVQTIIGGLPLALKRRTNIAN</sequence>
<evidence type="ECO:0000256" key="14">
    <source>
        <dbReference type="ARBA" id="ARBA00047827"/>
    </source>
</evidence>
<evidence type="ECO:0000256" key="11">
    <source>
        <dbReference type="ARBA" id="ARBA00023004"/>
    </source>
</evidence>
<evidence type="ECO:0000256" key="9">
    <source>
        <dbReference type="ARBA" id="ARBA00022848"/>
    </source>
</evidence>
<name>A0A8B8I2D3_VANTA</name>
<evidence type="ECO:0000313" key="18">
    <source>
        <dbReference type="RefSeq" id="XP_026490577.1"/>
    </source>
</evidence>
<evidence type="ECO:0000256" key="5">
    <source>
        <dbReference type="ARBA" id="ARBA00012109"/>
    </source>
</evidence>
<dbReference type="InterPro" id="IPR050476">
    <property type="entry name" value="Insect_CytP450_Detox"/>
</dbReference>
<evidence type="ECO:0000256" key="8">
    <source>
        <dbReference type="ARBA" id="ARBA00022824"/>
    </source>
</evidence>
<comment type="catalytic activity">
    <reaction evidence="14">
        <text>an organic molecule + reduced [NADPH--hemoprotein reductase] + O2 = an alcohol + oxidized [NADPH--hemoprotein reductase] + H2O + H(+)</text>
        <dbReference type="Rhea" id="RHEA:17149"/>
        <dbReference type="Rhea" id="RHEA-COMP:11964"/>
        <dbReference type="Rhea" id="RHEA-COMP:11965"/>
        <dbReference type="ChEBI" id="CHEBI:15377"/>
        <dbReference type="ChEBI" id="CHEBI:15378"/>
        <dbReference type="ChEBI" id="CHEBI:15379"/>
        <dbReference type="ChEBI" id="CHEBI:30879"/>
        <dbReference type="ChEBI" id="CHEBI:57618"/>
        <dbReference type="ChEBI" id="CHEBI:58210"/>
        <dbReference type="ChEBI" id="CHEBI:142491"/>
        <dbReference type="EC" id="1.14.14.1"/>
    </reaction>
</comment>
<dbReference type="InterPro" id="IPR001128">
    <property type="entry name" value="Cyt_P450"/>
</dbReference>
<keyword evidence="12 16" id="KW-0503">Monooxygenase</keyword>
<accession>A0A8B8I2D3</accession>
<dbReference type="OMA" id="HMLAYHP"/>
<dbReference type="GO" id="GO:0016712">
    <property type="term" value="F:oxidoreductase activity, acting on paired donors, with incorporation or reduction of molecular oxygen, reduced flavin or flavoprotein as one donor, and incorporation of one atom of oxygen"/>
    <property type="evidence" value="ECO:0007669"/>
    <property type="project" value="UniProtKB-EC"/>
</dbReference>
<dbReference type="PROSITE" id="PS00086">
    <property type="entry name" value="CYTOCHROME_P450"/>
    <property type="match status" value="1"/>
</dbReference>
<keyword evidence="8" id="KW-0256">Endoplasmic reticulum</keyword>
<proteinExistence type="inferred from homology"/>
<gene>
    <name evidence="18" type="primary">LOC113396739</name>
</gene>
<dbReference type="SUPFAM" id="SSF48264">
    <property type="entry name" value="Cytochrome P450"/>
    <property type="match status" value="1"/>
</dbReference>
<evidence type="ECO:0000256" key="6">
    <source>
        <dbReference type="ARBA" id="ARBA00022617"/>
    </source>
</evidence>
<comment type="subcellular location">
    <subcellularLocation>
        <location evidence="3">Endoplasmic reticulum membrane</location>
        <topology evidence="3">Peripheral membrane protein</topology>
    </subcellularLocation>
    <subcellularLocation>
        <location evidence="2">Microsome membrane</location>
        <topology evidence="2">Peripheral membrane protein</topology>
    </subcellularLocation>
</comment>